<feature type="domain" description="Outer membrane channel protein CpnT-like N-terminal" evidence="6">
    <location>
        <begin position="13"/>
        <end position="139"/>
    </location>
</feature>
<comment type="caution">
    <text evidence="7">The sequence shown here is derived from an EMBL/GenBank/DDBJ whole genome shotgun (WGS) entry which is preliminary data.</text>
</comment>
<dbReference type="Pfam" id="PF20148">
    <property type="entry name" value="DUF6531"/>
    <property type="match status" value="1"/>
</dbReference>
<dbReference type="NCBIfam" id="TIGR03696">
    <property type="entry name" value="Rhs_assc_core"/>
    <property type="match status" value="1"/>
</dbReference>
<dbReference type="PANTHER" id="PTHR32305">
    <property type="match status" value="1"/>
</dbReference>
<feature type="compositionally biased region" description="Basic and acidic residues" evidence="2">
    <location>
        <begin position="322"/>
        <end position="342"/>
    </location>
</feature>
<feature type="domain" description="DUF6531" evidence="4">
    <location>
        <begin position="383"/>
        <end position="455"/>
    </location>
</feature>
<organism evidence="7 8">
    <name type="scientific">Streptomyces canus</name>
    <dbReference type="NCBI Taxonomy" id="58343"/>
    <lineage>
        <taxon>Bacteria</taxon>
        <taxon>Bacillati</taxon>
        <taxon>Actinomycetota</taxon>
        <taxon>Actinomycetes</taxon>
        <taxon>Kitasatosporales</taxon>
        <taxon>Streptomycetaceae</taxon>
        <taxon>Streptomyces</taxon>
        <taxon>Streptomyces aurantiacus group</taxon>
    </lineage>
</organism>
<sequence length="1562" mass="171602">MGYVLPGWMDEILDFIGINWPNVDEDDYREMADAMREFADQFEGHGAEAHAAVSRILASSEGAAVDALQEHWDLVKSGHLEKVPDIARLFSDACDVVADIIYGMKTKAEIELGVMAASIGISLGLAVVTGGLSAIVGAAETAAMRQLIKRIIDEAADQIVDELLARVTEPITGRLEQMVEDTVLELTDNLIKLPPATPASGGAGAGGHGGSHTGMTLASAGGPSGGGGGGGGGRVFIDHEEYENGAGKLSRHGEAMHTDSLGSLGRAKGAFGRTRGRDPFTQAFDSVLHGALNGAEKALKKVGKHLTEDVPGGLRATSRTHRQNDSDISDRLKALTKGESDTPKVPGARSGGRDGRGPDPLNSARDEARRHGVEPDKRVCRTDPVDVASGQMLLEQRDLDLPGVLPLVLKRTHLSDYTFGVWFGRSWASTLDERIEVDIRNQAMWAREDGTVLIYDRLPGPQTPEVMPLEGPRIALRRISETGAQDLEFAATDPRTGWTRYFSKPGGKGWQLWLTTIEDRNGNQIDIHRDATGRPLDITHSGGYDINVSGDRGRVTALAVRGRAGGEPALPVVEFGYDEDGDLTEVINSSGRPLRFTYDMQGRITSWTDRNDSVYRYVYDAVGRVVQTVGPSGMLSSTFVYDTANRITRYTDSTGATTVYQLDERQQIVAETDPLGHTTRSVFDARDRILEQTDALGHTVRFERDGRGNLVGFVAADGVRTTAVFNELDLPVMVTERGGRQRHFAYDERGNRTAVIDVDGARTEYEVDEHGHVTAVRNAAGEVTRIRNDAAGLPVEVTAPDGARVILARDRFGRVTEVTDALGGTLRMAWTIEGRPLWRELPDGTREEWTWDGEGNLLTHTDRAGHTTTHAVTHFDRRTATRTTEGAAYQFTHDTELRLATVVNAQGQQWRYQYDAAGRLISETDFDGRTLTYEHDAVGRLTRRTNAAGQSLTYERDLLGRIVRMQHDDGTTSTFTHDTAGHLVEVTNPHAQIHLERDPGGRVVTESVNGRALARAYDVLGRRTHRRTPSGATSTLTYDERGLAAYTAGEQTFRFERDVLGREVSRTLNDQLTFSQAWDPVGRIVNQAFTGPHDTLFERSFAYTPNGTPHTIEDSRTGRRTYTLDAASRITAVTAEGWSEQYAYNTAGDQAHAALPPGTPGQDAAGERTYSGSRITQAGRTRYTYDAQGRLAEKRVTTLSGKHLTWAFTWDAEDRLMQVQAPGGVCWRYFYDALGRRTAKHRLSADGRIEDVTTYCWDGGQLAEQHANGVTLIWDYTGLHPLAQREAKTRAQGESDRRFFAIVTDLAGAPSDLIAPDGTIAWHSRSTAWGATQSHRDATAYTPLRYPGQYFDAETGLHYNLNRYYDPELGRYTTPDPLGLGPAVNHYTYVPNPFTLADPLGLAGCTTDPTWGGRVTFTRDEHGRPYEMNAVITRDMLDEGTHARNSLEPPGFLGGDYNQARGHLLARMLGGSGDTLDNLFTITQNPTNSPDMRDHEQDIYNAVQHNGEVITYNVYLEYSDDLPDSVPKYIQLEAHGTGGFSLDQLLDNPAHEQQQRHRRGLL</sequence>
<name>A0A101RK46_9ACTN</name>
<reference evidence="7 8" key="1">
    <citation type="submission" date="2015-10" db="EMBL/GenBank/DDBJ databases">
        <title>Draft genome sequence of Streptomyces canus DSM 40017, type strain for the species Streptomyces canus.</title>
        <authorList>
            <person name="Ruckert C."/>
            <person name="Winkler A."/>
            <person name="Kalinowski J."/>
            <person name="Kampfer P."/>
            <person name="Glaeser S."/>
        </authorList>
    </citation>
    <scope>NUCLEOTIDE SEQUENCE [LARGE SCALE GENOMIC DNA]</scope>
    <source>
        <strain evidence="7 8">DSM 40017</strain>
    </source>
</reference>
<dbReference type="InterPro" id="IPR050708">
    <property type="entry name" value="T6SS_VgrG/RHS"/>
</dbReference>
<dbReference type="Pfam" id="PF25023">
    <property type="entry name" value="TEN_YD-shell"/>
    <property type="match status" value="1"/>
</dbReference>
<dbReference type="InterPro" id="IPR044927">
    <property type="entry name" value="Endonuclea_NS_2"/>
</dbReference>
<evidence type="ECO:0000313" key="7">
    <source>
        <dbReference type="EMBL" id="KUN55472.1"/>
    </source>
</evidence>
<protein>
    <recommendedName>
        <fullName evidence="9">Type IV secretion protein Rhs</fullName>
    </recommendedName>
</protein>
<gene>
    <name evidence="7" type="ORF">AQJ46_49450</name>
</gene>
<dbReference type="InterPro" id="IPR022385">
    <property type="entry name" value="Rhs_assc_core"/>
</dbReference>
<dbReference type="EMBL" id="LMWU01000081">
    <property type="protein sequence ID" value="KUN55472.1"/>
    <property type="molecule type" value="Genomic_DNA"/>
</dbReference>
<feature type="domain" description="Teneurin-like YD-shell" evidence="5">
    <location>
        <begin position="1052"/>
        <end position="1376"/>
    </location>
</feature>
<proteinExistence type="predicted"/>
<feature type="compositionally biased region" description="Gly residues" evidence="2">
    <location>
        <begin position="222"/>
        <end position="233"/>
    </location>
</feature>
<dbReference type="InterPro" id="IPR045351">
    <property type="entry name" value="DUF6531"/>
</dbReference>
<accession>A0A101RK46</accession>
<feature type="compositionally biased region" description="Basic and acidic residues" evidence="2">
    <location>
        <begin position="364"/>
        <end position="378"/>
    </location>
</feature>
<evidence type="ECO:0000256" key="2">
    <source>
        <dbReference type="SAM" id="MobiDB-lite"/>
    </source>
</evidence>
<evidence type="ECO:0000259" key="6">
    <source>
        <dbReference type="Pfam" id="PF25547"/>
    </source>
</evidence>
<dbReference type="NCBIfam" id="TIGR01643">
    <property type="entry name" value="YD_repeat_2x"/>
    <property type="match status" value="12"/>
</dbReference>
<evidence type="ECO:0008006" key="9">
    <source>
        <dbReference type="Google" id="ProtNLM"/>
    </source>
</evidence>
<dbReference type="InterPro" id="IPR056823">
    <property type="entry name" value="TEN-like_YD-shell"/>
</dbReference>
<dbReference type="Pfam" id="PF25547">
    <property type="entry name" value="WXG100_2"/>
    <property type="match status" value="1"/>
</dbReference>
<dbReference type="InterPro" id="IPR044929">
    <property type="entry name" value="DNA/RNA_non-sp_Endonuclease_sf"/>
</dbReference>
<keyword evidence="1" id="KW-0677">Repeat</keyword>
<evidence type="ECO:0000259" key="3">
    <source>
        <dbReference type="Pfam" id="PF13930"/>
    </source>
</evidence>
<dbReference type="InterPro" id="IPR057746">
    <property type="entry name" value="CpnT-like_N"/>
</dbReference>
<feature type="region of interest" description="Disordered" evidence="2">
    <location>
        <begin position="309"/>
        <end position="378"/>
    </location>
</feature>
<dbReference type="InterPro" id="IPR006530">
    <property type="entry name" value="YD"/>
</dbReference>
<evidence type="ECO:0000256" key="1">
    <source>
        <dbReference type="ARBA" id="ARBA00022737"/>
    </source>
</evidence>
<dbReference type="InterPro" id="IPR031325">
    <property type="entry name" value="RHS_repeat"/>
</dbReference>
<dbReference type="Pfam" id="PF05593">
    <property type="entry name" value="RHS_repeat"/>
    <property type="match status" value="6"/>
</dbReference>
<feature type="compositionally biased region" description="Gly residues" evidence="2">
    <location>
        <begin position="201"/>
        <end position="212"/>
    </location>
</feature>
<evidence type="ECO:0000313" key="8">
    <source>
        <dbReference type="Proteomes" id="UP000053669"/>
    </source>
</evidence>
<evidence type="ECO:0000259" key="5">
    <source>
        <dbReference type="Pfam" id="PF25023"/>
    </source>
</evidence>
<feature type="region of interest" description="Disordered" evidence="2">
    <location>
        <begin position="195"/>
        <end position="233"/>
    </location>
</feature>
<dbReference type="Proteomes" id="UP000053669">
    <property type="component" value="Unassembled WGS sequence"/>
</dbReference>
<feature type="domain" description="Type VII secretion system protein EssD-like" evidence="3">
    <location>
        <begin position="1412"/>
        <end position="1535"/>
    </location>
</feature>
<dbReference type="Gene3D" id="3.40.570.10">
    <property type="entry name" value="Extracellular Endonuclease, subunit A"/>
    <property type="match status" value="1"/>
</dbReference>
<dbReference type="Pfam" id="PF13930">
    <property type="entry name" value="Endonuclea_NS_2"/>
    <property type="match status" value="1"/>
</dbReference>
<evidence type="ECO:0000259" key="4">
    <source>
        <dbReference type="Pfam" id="PF20148"/>
    </source>
</evidence>
<dbReference type="Gene3D" id="2.180.10.10">
    <property type="entry name" value="RHS repeat-associated core"/>
    <property type="match status" value="3"/>
</dbReference>
<dbReference type="PANTHER" id="PTHR32305:SF15">
    <property type="entry name" value="PROTEIN RHSA-RELATED"/>
    <property type="match status" value="1"/>
</dbReference>
<dbReference type="STRING" id="58343.AQJ46_49450"/>
<feature type="region of interest" description="Disordered" evidence="2">
    <location>
        <begin position="1151"/>
        <end position="1173"/>
    </location>
</feature>